<dbReference type="eggNOG" id="ENOG5030ADY">
    <property type="taxonomic scope" value="Bacteria"/>
</dbReference>
<keyword evidence="1" id="KW-1133">Transmembrane helix</keyword>
<keyword evidence="4" id="KW-1185">Reference proteome</keyword>
<organism evidence="3 4">
    <name type="scientific">Lentilactobacillus curieae</name>
    <dbReference type="NCBI Taxonomy" id="1138822"/>
    <lineage>
        <taxon>Bacteria</taxon>
        <taxon>Bacillati</taxon>
        <taxon>Bacillota</taxon>
        <taxon>Bacilli</taxon>
        <taxon>Lactobacillales</taxon>
        <taxon>Lactobacillaceae</taxon>
        <taxon>Lentilactobacillus</taxon>
    </lineage>
</organism>
<dbReference type="KEGG" id="lcu:PL11_007160"/>
<accession>A0A1S6QJC7</accession>
<keyword evidence="1" id="KW-0812">Transmembrane</keyword>
<dbReference type="RefSeq" id="WP_052127850.1">
    <property type="nucleotide sequence ID" value="NZ_CP018906.1"/>
</dbReference>
<dbReference type="Proteomes" id="UP000030361">
    <property type="component" value="Chromosome"/>
</dbReference>
<name>A0A1S6QJC7_9LACO</name>
<feature type="domain" description="DUF3899" evidence="2">
    <location>
        <begin position="33"/>
        <end position="117"/>
    </location>
</feature>
<evidence type="ECO:0000313" key="3">
    <source>
        <dbReference type="EMBL" id="AQW21712.1"/>
    </source>
</evidence>
<keyword evidence="1" id="KW-0472">Membrane</keyword>
<evidence type="ECO:0000259" key="2">
    <source>
        <dbReference type="Pfam" id="PF13038"/>
    </source>
</evidence>
<dbReference type="EMBL" id="CP018906">
    <property type="protein sequence ID" value="AQW21712.1"/>
    <property type="molecule type" value="Genomic_DNA"/>
</dbReference>
<dbReference type="Pfam" id="PF13038">
    <property type="entry name" value="DUF3899"/>
    <property type="match status" value="1"/>
</dbReference>
<sequence length="118" mass="12822">MSMFKKIVLTSCTVVIIVDVIGILIYGTLAVGNVNFMIGLLLMIGAAFFIIKDGHLFTGWRFSTKKRTDLEQENLPKQPGVREVGSVKNQPIKFGPSARFCLLVGGLLIVLGVGLTLI</sequence>
<gene>
    <name evidence="3" type="ORF">PL11_007160</name>
</gene>
<dbReference type="InterPro" id="IPR025007">
    <property type="entry name" value="DUF3899"/>
</dbReference>
<feature type="transmembrane region" description="Helical" evidence="1">
    <location>
        <begin position="7"/>
        <end position="28"/>
    </location>
</feature>
<feature type="transmembrane region" description="Helical" evidence="1">
    <location>
        <begin position="34"/>
        <end position="51"/>
    </location>
</feature>
<evidence type="ECO:0000313" key="4">
    <source>
        <dbReference type="Proteomes" id="UP000030361"/>
    </source>
</evidence>
<feature type="transmembrane region" description="Helical" evidence="1">
    <location>
        <begin position="98"/>
        <end position="117"/>
    </location>
</feature>
<dbReference type="AlphaFoldDB" id="A0A1S6QJC7"/>
<evidence type="ECO:0000256" key="1">
    <source>
        <dbReference type="SAM" id="Phobius"/>
    </source>
</evidence>
<protein>
    <recommendedName>
        <fullName evidence="2">DUF3899 domain-containing protein</fullName>
    </recommendedName>
</protein>
<proteinExistence type="predicted"/>
<reference evidence="3 4" key="1">
    <citation type="journal article" date="2015" name="Genome Announc.">
        <title>Genome Sequence of Lactobacillus curieae CCTCC M 2011381T, a Novel Producer of Gamma-aminobutyric Acid.</title>
        <authorList>
            <person name="Wang Y."/>
            <person name="Wang Y."/>
            <person name="Lang C."/>
            <person name="Wei D."/>
            <person name="Xu P."/>
            <person name="Xie J."/>
        </authorList>
    </citation>
    <scope>NUCLEOTIDE SEQUENCE [LARGE SCALE GENOMIC DNA]</scope>
    <source>
        <strain evidence="3 4">CCTCC M 2011381</strain>
    </source>
</reference>